<evidence type="ECO:0000256" key="4">
    <source>
        <dbReference type="ARBA" id="ARBA00022801"/>
    </source>
</evidence>
<dbReference type="GO" id="GO:0005886">
    <property type="term" value="C:plasma membrane"/>
    <property type="evidence" value="ECO:0007669"/>
    <property type="project" value="UniProtKB-SubCell"/>
</dbReference>
<evidence type="ECO:0000256" key="2">
    <source>
        <dbReference type="ARBA" id="ARBA00022475"/>
    </source>
</evidence>
<dbReference type="InterPro" id="IPR017438">
    <property type="entry name" value="ATP-NAD_kinase_N"/>
</dbReference>
<evidence type="ECO:0000313" key="9">
    <source>
        <dbReference type="EMBL" id="MBL7630282.1"/>
    </source>
</evidence>
<dbReference type="Proteomes" id="UP000604475">
    <property type="component" value="Unassembled WGS sequence"/>
</dbReference>
<dbReference type="GO" id="GO:0016301">
    <property type="term" value="F:kinase activity"/>
    <property type="evidence" value="ECO:0007669"/>
    <property type="project" value="InterPro"/>
</dbReference>
<dbReference type="SMART" id="SM00046">
    <property type="entry name" value="DAGKc"/>
    <property type="match status" value="1"/>
</dbReference>
<dbReference type="SUPFAM" id="SSF111331">
    <property type="entry name" value="NAD kinase/diacylglycerol kinase-like"/>
    <property type="match status" value="1"/>
</dbReference>
<dbReference type="RefSeq" id="WP_203010389.1">
    <property type="nucleotide sequence ID" value="NZ_JADWYU010000200.1"/>
</dbReference>
<comment type="subcellular location">
    <subcellularLocation>
        <location evidence="1">Cell membrane</location>
        <topology evidence="1">Multi-pass membrane protein</topology>
    </subcellularLocation>
</comment>
<evidence type="ECO:0000259" key="8">
    <source>
        <dbReference type="PROSITE" id="PS50146"/>
    </source>
</evidence>
<dbReference type="Pfam" id="PF01569">
    <property type="entry name" value="PAP2"/>
    <property type="match status" value="1"/>
</dbReference>
<dbReference type="PROSITE" id="PS50146">
    <property type="entry name" value="DAGK"/>
    <property type="match status" value="1"/>
</dbReference>
<dbReference type="InterPro" id="IPR000326">
    <property type="entry name" value="PAP2/HPO"/>
</dbReference>
<dbReference type="InterPro" id="IPR036938">
    <property type="entry name" value="PAP2/HPO_sf"/>
</dbReference>
<dbReference type="EMBL" id="JAEACQ010000246">
    <property type="protein sequence ID" value="MBL7630282.1"/>
    <property type="molecule type" value="Genomic_DNA"/>
</dbReference>
<keyword evidence="10" id="KW-1185">Reference proteome</keyword>
<evidence type="ECO:0000256" key="7">
    <source>
        <dbReference type="SAM" id="MobiDB-lite"/>
    </source>
</evidence>
<reference evidence="9" key="1">
    <citation type="submission" date="2020-12" db="EMBL/GenBank/DDBJ databases">
        <title>Genomic characterization of non-nitrogen-fixing Frankia strains.</title>
        <authorList>
            <person name="Carlos-Shanley C."/>
            <person name="Guerra T."/>
            <person name="Hahn D."/>
        </authorList>
    </citation>
    <scope>NUCLEOTIDE SEQUENCE</scope>
    <source>
        <strain evidence="9">CN6</strain>
    </source>
</reference>
<dbReference type="Pfam" id="PF00781">
    <property type="entry name" value="DAGK_cat"/>
    <property type="match status" value="1"/>
</dbReference>
<dbReference type="Gene3D" id="3.40.50.10330">
    <property type="entry name" value="Probable inorganic polyphosphate/atp-NAD kinase, domain 1"/>
    <property type="match status" value="1"/>
</dbReference>
<sequence length="525" mass="54879">MFDAVARARPIADPLLPRLTHAADHGLLWWGVAGLLGVTRGRRRRAAGRGLLALGLASAVTNGPAKAIFRRGRPATHAVPLVRRPRRDHSTFSFPSGHSASAAAFATAVALDAPGAAVPVGALASLVAFSRVYVGVHYPSDVVAGAALGAACAFATTKVLPRRSWAPARGRPAPAEVSSLPEGDGLVVVVNESSGAGARFGQPSGVAAPIRSLLPLAKVIEVGPGDDLEAALDDAAASARVLGVAGGDGTVNAAAERALAHGLPLAIFPTGTLNHFAADLGLGAGIVGIADTVRALREGSAVAVDVGRFDGTRPEGTSFDGVFLNTASVGGYAHLVAVRERLEKRLGKWPAMVVALSWVLRNEPPIDVTIIADEPLVGTRPPTPVGPTRPRLARPAGARRAASGERRRLWLAFVGNGIYHPPGFAPTYRERLDERMLDLRLVDGTVPLARTRLVAAVLTGRLRRTPVYEQRAATRIEITAVAAARGRARGRVPSMPFARDGEVTGRARRLMITPNGARLVVFRPR</sequence>
<evidence type="ECO:0000256" key="6">
    <source>
        <dbReference type="ARBA" id="ARBA00023136"/>
    </source>
</evidence>
<dbReference type="PANTHER" id="PTHR14969:SF62">
    <property type="entry name" value="DECAPRENYLPHOSPHORYL-5-PHOSPHORIBOSE PHOSPHATASE RV3807C-RELATED"/>
    <property type="match status" value="1"/>
</dbReference>
<keyword evidence="2" id="KW-1003">Cell membrane</keyword>
<dbReference type="PANTHER" id="PTHR14969">
    <property type="entry name" value="SPHINGOSINE-1-PHOSPHATE PHOSPHOHYDROLASE"/>
    <property type="match status" value="1"/>
</dbReference>
<dbReference type="GO" id="GO:0016787">
    <property type="term" value="F:hydrolase activity"/>
    <property type="evidence" value="ECO:0007669"/>
    <property type="project" value="UniProtKB-KW"/>
</dbReference>
<comment type="caution">
    <text evidence="9">The sequence shown here is derived from an EMBL/GenBank/DDBJ whole genome shotgun (WGS) entry which is preliminary data.</text>
</comment>
<evidence type="ECO:0000313" key="10">
    <source>
        <dbReference type="Proteomes" id="UP000604475"/>
    </source>
</evidence>
<keyword evidence="3" id="KW-0812">Transmembrane</keyword>
<dbReference type="Gene3D" id="1.20.144.10">
    <property type="entry name" value="Phosphatidic acid phosphatase type 2/haloperoxidase"/>
    <property type="match status" value="1"/>
</dbReference>
<dbReference type="SUPFAM" id="SSF48317">
    <property type="entry name" value="Acid phosphatase/Vanadium-dependent haloperoxidase"/>
    <property type="match status" value="1"/>
</dbReference>
<feature type="compositionally biased region" description="Low complexity" evidence="7">
    <location>
        <begin position="388"/>
        <end position="398"/>
    </location>
</feature>
<dbReference type="CDD" id="cd01610">
    <property type="entry name" value="PAP2_like"/>
    <property type="match status" value="1"/>
</dbReference>
<proteinExistence type="predicted"/>
<keyword evidence="5" id="KW-1133">Transmembrane helix</keyword>
<feature type="region of interest" description="Disordered" evidence="7">
    <location>
        <begin position="379"/>
        <end position="398"/>
    </location>
</feature>
<evidence type="ECO:0000256" key="3">
    <source>
        <dbReference type="ARBA" id="ARBA00022692"/>
    </source>
</evidence>
<organism evidence="9 10">
    <name type="scientific">Frankia nepalensis</name>
    <dbReference type="NCBI Taxonomy" id="1836974"/>
    <lineage>
        <taxon>Bacteria</taxon>
        <taxon>Bacillati</taxon>
        <taxon>Actinomycetota</taxon>
        <taxon>Actinomycetes</taxon>
        <taxon>Frankiales</taxon>
        <taxon>Frankiaceae</taxon>
        <taxon>Frankia</taxon>
    </lineage>
</organism>
<dbReference type="InterPro" id="IPR001206">
    <property type="entry name" value="Diacylglycerol_kinase_cat_dom"/>
</dbReference>
<feature type="domain" description="DAGKc" evidence="8">
    <location>
        <begin position="181"/>
        <end position="314"/>
    </location>
</feature>
<evidence type="ECO:0000256" key="5">
    <source>
        <dbReference type="ARBA" id="ARBA00022989"/>
    </source>
</evidence>
<dbReference type="AlphaFoldDB" id="A0A937RHK1"/>
<keyword evidence="6" id="KW-0472">Membrane</keyword>
<name>A0A937RHK1_9ACTN</name>
<dbReference type="SMART" id="SM00014">
    <property type="entry name" value="acidPPc"/>
    <property type="match status" value="1"/>
</dbReference>
<dbReference type="Gene3D" id="2.60.200.40">
    <property type="match status" value="1"/>
</dbReference>
<keyword evidence="4" id="KW-0378">Hydrolase</keyword>
<gene>
    <name evidence="9" type="ORF">I7412_24600</name>
</gene>
<accession>A0A937RHK1</accession>
<dbReference type="InterPro" id="IPR016064">
    <property type="entry name" value="NAD/diacylglycerol_kinase_sf"/>
</dbReference>
<protein>
    <submittedName>
        <fullName evidence="9">Phosphatase PAP2 family protein</fullName>
    </submittedName>
</protein>
<evidence type="ECO:0000256" key="1">
    <source>
        <dbReference type="ARBA" id="ARBA00004651"/>
    </source>
</evidence>